<dbReference type="EMBL" id="VSSQ01060855">
    <property type="protein sequence ID" value="MPN14253.1"/>
    <property type="molecule type" value="Genomic_DNA"/>
</dbReference>
<dbReference type="AlphaFoldDB" id="A0A645FQ06"/>
<sequence>MASNHVLFPLPQQNFLVGSVNDIVPTTDELTEFFELVPSVMDIEFITVSPDVKNLGVIRFQINKGVCQIEKFIHIFDMMDGRIEPPKIVLNVKIVSFRYCP</sequence>
<comment type="caution">
    <text evidence="1">The sequence shown here is derived from an EMBL/GenBank/DDBJ whole genome shotgun (WGS) entry which is preliminary data.</text>
</comment>
<gene>
    <name evidence="1" type="ORF">SDC9_161579</name>
</gene>
<evidence type="ECO:0000313" key="1">
    <source>
        <dbReference type="EMBL" id="MPN14253.1"/>
    </source>
</evidence>
<name>A0A645FQ06_9ZZZZ</name>
<accession>A0A645FQ06</accession>
<protein>
    <submittedName>
        <fullName evidence="1">Uncharacterized protein</fullName>
    </submittedName>
</protein>
<proteinExistence type="predicted"/>
<reference evidence="1" key="1">
    <citation type="submission" date="2019-08" db="EMBL/GenBank/DDBJ databases">
        <authorList>
            <person name="Kucharzyk K."/>
            <person name="Murdoch R.W."/>
            <person name="Higgins S."/>
            <person name="Loffler F."/>
        </authorList>
    </citation>
    <scope>NUCLEOTIDE SEQUENCE</scope>
</reference>
<organism evidence="1">
    <name type="scientific">bioreactor metagenome</name>
    <dbReference type="NCBI Taxonomy" id="1076179"/>
    <lineage>
        <taxon>unclassified sequences</taxon>
        <taxon>metagenomes</taxon>
        <taxon>ecological metagenomes</taxon>
    </lineage>
</organism>